<dbReference type="CDD" id="cd06223">
    <property type="entry name" value="PRTases_typeI"/>
    <property type="match status" value="1"/>
</dbReference>
<dbReference type="UniPathway" id="UPA00602">
    <property type="reaction ID" value="UER00658"/>
</dbReference>
<dbReference type="Gene3D" id="3.40.50.2020">
    <property type="match status" value="1"/>
</dbReference>
<organism evidence="8">
    <name type="scientific">Caldilineaceae bacterium SB0662_bin_9</name>
    <dbReference type="NCBI Taxonomy" id="2605258"/>
    <lineage>
        <taxon>Bacteria</taxon>
        <taxon>Bacillati</taxon>
        <taxon>Chloroflexota</taxon>
        <taxon>Caldilineae</taxon>
        <taxon>Caldilineales</taxon>
        <taxon>Caldilineaceae</taxon>
    </lineage>
</organism>
<reference evidence="8" key="1">
    <citation type="submission" date="2019-09" db="EMBL/GenBank/DDBJ databases">
        <title>Characterisation of the sponge microbiome using genome-centric metagenomics.</title>
        <authorList>
            <person name="Engelberts J.P."/>
            <person name="Robbins S.J."/>
            <person name="De Goeij J.M."/>
            <person name="Aranda M."/>
            <person name="Bell S.C."/>
            <person name="Webster N.S."/>
        </authorList>
    </citation>
    <scope>NUCLEOTIDE SEQUENCE</scope>
    <source>
        <strain evidence="8">SB0662_bin_9</strain>
    </source>
</reference>
<evidence type="ECO:0000256" key="3">
    <source>
        <dbReference type="ARBA" id="ARBA00022679"/>
    </source>
</evidence>
<dbReference type="GO" id="GO:0046110">
    <property type="term" value="P:xanthine metabolic process"/>
    <property type="evidence" value="ECO:0007669"/>
    <property type="project" value="UniProtKB-UniRule"/>
</dbReference>
<evidence type="ECO:0000256" key="6">
    <source>
        <dbReference type="NCBIfam" id="TIGR01744"/>
    </source>
</evidence>
<dbReference type="InterPro" id="IPR000836">
    <property type="entry name" value="PRTase_dom"/>
</dbReference>
<accession>A0A6B1DU72</accession>
<evidence type="ECO:0000256" key="2">
    <source>
        <dbReference type="ARBA" id="ARBA00022676"/>
    </source>
</evidence>
<keyword evidence="2 5" id="KW-0328">Glycosyltransferase</keyword>
<comment type="pathway">
    <text evidence="5">Purine metabolism; XMP biosynthesis via salvage pathway; XMP from xanthine: step 1/1.</text>
</comment>
<dbReference type="InterPro" id="IPR029057">
    <property type="entry name" value="PRTase-like"/>
</dbReference>
<evidence type="ECO:0000313" key="8">
    <source>
        <dbReference type="EMBL" id="MYD90788.1"/>
    </source>
</evidence>
<evidence type="ECO:0000259" key="7">
    <source>
        <dbReference type="Pfam" id="PF00156"/>
    </source>
</evidence>
<dbReference type="NCBIfam" id="NF006671">
    <property type="entry name" value="PRK09219.1"/>
    <property type="match status" value="1"/>
</dbReference>
<comment type="subcellular location">
    <subcellularLocation>
        <location evidence="5">Cytoplasm</location>
    </subcellularLocation>
</comment>
<feature type="binding site" evidence="5">
    <location>
        <position position="27"/>
    </location>
    <ligand>
        <name>xanthine</name>
        <dbReference type="ChEBI" id="CHEBI:17712"/>
    </ligand>
</feature>
<comment type="subunit">
    <text evidence="5">Homodimer.</text>
</comment>
<dbReference type="InterPro" id="IPR050118">
    <property type="entry name" value="Pur/Pyrimidine_PRTase"/>
</dbReference>
<comment type="similarity">
    <text evidence="5">Belongs to the purine/pyrimidine phosphoribosyltransferase family. Xpt subfamily.</text>
</comment>
<dbReference type="GO" id="GO:0006166">
    <property type="term" value="P:purine ribonucleoside salvage"/>
    <property type="evidence" value="ECO:0007669"/>
    <property type="project" value="UniProtKB-KW"/>
</dbReference>
<name>A0A6B1DU72_9CHLR</name>
<dbReference type="SUPFAM" id="SSF53271">
    <property type="entry name" value="PRTase-like"/>
    <property type="match status" value="1"/>
</dbReference>
<feature type="binding site" evidence="5">
    <location>
        <position position="20"/>
    </location>
    <ligand>
        <name>xanthine</name>
        <dbReference type="ChEBI" id="CHEBI:17712"/>
    </ligand>
</feature>
<evidence type="ECO:0000256" key="1">
    <source>
        <dbReference type="ARBA" id="ARBA00022490"/>
    </source>
</evidence>
<comment type="caution">
    <text evidence="8">The sequence shown here is derived from an EMBL/GenBank/DDBJ whole genome shotgun (WGS) entry which is preliminary data.</text>
</comment>
<protein>
    <recommendedName>
        <fullName evidence="5 6">Xanthine phosphoribosyltransferase</fullName>
        <shortName evidence="5">XPRTase</shortName>
        <ecNumber evidence="5 6">2.4.2.22</ecNumber>
    </recommendedName>
</protein>
<dbReference type="InterPro" id="IPR010079">
    <property type="entry name" value="Xanthine_PRibTrfase"/>
</dbReference>
<comment type="catalytic activity">
    <reaction evidence="5">
        <text>XMP + diphosphate = xanthine + 5-phospho-alpha-D-ribose 1-diphosphate</text>
        <dbReference type="Rhea" id="RHEA:10800"/>
        <dbReference type="ChEBI" id="CHEBI:17712"/>
        <dbReference type="ChEBI" id="CHEBI:33019"/>
        <dbReference type="ChEBI" id="CHEBI:57464"/>
        <dbReference type="ChEBI" id="CHEBI:58017"/>
        <dbReference type="EC" id="2.4.2.22"/>
    </reaction>
</comment>
<feature type="binding site" evidence="5">
    <location>
        <position position="159"/>
    </location>
    <ligand>
        <name>xanthine</name>
        <dbReference type="ChEBI" id="CHEBI:17712"/>
    </ligand>
</feature>
<keyword evidence="4 5" id="KW-0660">Purine salvage</keyword>
<dbReference type="PANTHER" id="PTHR43864">
    <property type="entry name" value="HYPOXANTHINE/GUANINE PHOSPHORIBOSYLTRANSFERASE"/>
    <property type="match status" value="1"/>
</dbReference>
<gene>
    <name evidence="5 8" type="primary">xpt</name>
    <name evidence="8" type="ORF">F4Y08_10710</name>
</gene>
<evidence type="ECO:0000256" key="5">
    <source>
        <dbReference type="HAMAP-Rule" id="MF_01184"/>
    </source>
</evidence>
<feature type="domain" description="Phosphoribosyltransferase" evidence="7">
    <location>
        <begin position="32"/>
        <end position="160"/>
    </location>
</feature>
<evidence type="ECO:0000256" key="4">
    <source>
        <dbReference type="ARBA" id="ARBA00022726"/>
    </source>
</evidence>
<dbReference type="AlphaFoldDB" id="A0A6B1DU72"/>
<dbReference type="EC" id="2.4.2.22" evidence="5 6"/>
<keyword evidence="1 5" id="KW-0963">Cytoplasm</keyword>
<feature type="binding site" evidence="5">
    <location>
        <begin position="131"/>
        <end position="135"/>
    </location>
    <ligand>
        <name>5-phospho-alpha-D-ribose 1-diphosphate</name>
        <dbReference type="ChEBI" id="CHEBI:58017"/>
    </ligand>
</feature>
<dbReference type="EMBL" id="VXPY01000077">
    <property type="protein sequence ID" value="MYD90788.1"/>
    <property type="molecule type" value="Genomic_DNA"/>
</dbReference>
<dbReference type="GO" id="GO:0032265">
    <property type="term" value="P:XMP salvage"/>
    <property type="evidence" value="ECO:0007669"/>
    <property type="project" value="UniProtKB-UniRule"/>
</dbReference>
<dbReference type="GO" id="GO:0005737">
    <property type="term" value="C:cytoplasm"/>
    <property type="evidence" value="ECO:0007669"/>
    <property type="project" value="UniProtKB-SubCell"/>
</dbReference>
<dbReference type="NCBIfam" id="TIGR01744">
    <property type="entry name" value="XPRTase"/>
    <property type="match status" value="1"/>
</dbReference>
<proteinExistence type="inferred from homology"/>
<sequence length="208" mass="22544">MQALVDRLLRDGVNLGNNILKVDGFINHQLDPQLTREIGKALARKFRDAGINDATKVVTAEVSGIAFALQTAIELDIETIFARKVRPVTMPKDSYTRRVNSPTKGQEVEIVLNPEYIGPQDRVLLVDDFLASGETLAALHDLVSQSGATVAGFGCVIEKSFQNGRRVLTPYGLPIVSLAMIQSMDNGSIRAVATPPELYRVPGMTAVA</sequence>
<keyword evidence="3 5" id="KW-0808">Transferase</keyword>
<dbReference type="GO" id="GO:0000310">
    <property type="term" value="F:xanthine phosphoribosyltransferase activity"/>
    <property type="evidence" value="ECO:0007669"/>
    <property type="project" value="UniProtKB-UniRule"/>
</dbReference>
<dbReference type="Pfam" id="PF00156">
    <property type="entry name" value="Pribosyltran"/>
    <property type="match status" value="1"/>
</dbReference>
<dbReference type="HAMAP" id="MF_01184">
    <property type="entry name" value="XPRTase"/>
    <property type="match status" value="1"/>
</dbReference>
<dbReference type="PANTHER" id="PTHR43864:SF1">
    <property type="entry name" value="XANTHINE PHOSPHORIBOSYLTRANSFERASE"/>
    <property type="match status" value="1"/>
</dbReference>
<comment type="function">
    <text evidence="5">Converts the preformed base xanthine, a product of nucleic acid breakdown, to xanthosine 5'-monophosphate (XMP), so it can be reused for RNA or DNA synthesis.</text>
</comment>